<name>A0A0S4QN50_9ACTN</name>
<dbReference type="Pfam" id="PF00106">
    <property type="entry name" value="adh_short"/>
    <property type="match status" value="1"/>
</dbReference>
<dbReference type="Gene3D" id="3.40.50.720">
    <property type="entry name" value="NAD(P)-binding Rossmann-like Domain"/>
    <property type="match status" value="1"/>
</dbReference>
<proteinExistence type="inferred from homology"/>
<dbReference type="InterPro" id="IPR050259">
    <property type="entry name" value="SDR"/>
</dbReference>
<dbReference type="InterPro" id="IPR036291">
    <property type="entry name" value="NAD(P)-bd_dom_sf"/>
</dbReference>
<dbReference type="AlphaFoldDB" id="A0A0S4QN50"/>
<reference evidence="4" key="1">
    <citation type="submission" date="2015-11" db="EMBL/GenBank/DDBJ databases">
        <authorList>
            <person name="Varghese N."/>
        </authorList>
    </citation>
    <scope>NUCLEOTIDE SEQUENCE [LARGE SCALE GENOMIC DNA]</scope>
    <source>
        <strain evidence="4">DSM 45899</strain>
    </source>
</reference>
<dbReference type="CDD" id="cd05233">
    <property type="entry name" value="SDR_c"/>
    <property type="match status" value="1"/>
</dbReference>
<dbReference type="SUPFAM" id="SSF51735">
    <property type="entry name" value="NAD(P)-binding Rossmann-fold domains"/>
    <property type="match status" value="1"/>
</dbReference>
<dbReference type="Proteomes" id="UP000198802">
    <property type="component" value="Unassembled WGS sequence"/>
</dbReference>
<dbReference type="PANTHER" id="PTHR42879">
    <property type="entry name" value="3-OXOACYL-(ACYL-CARRIER-PROTEIN) REDUCTASE"/>
    <property type="match status" value="1"/>
</dbReference>
<dbReference type="PRINTS" id="PR00080">
    <property type="entry name" value="SDRFAMILY"/>
</dbReference>
<sequence length="288" mass="29984">MDDLAGRRALVTGASRGIGAAIAIRLAAAGAAVAITARTDREEASDGHGSLADTLRAIEAAGGKAVALTADLARPDGGRAGLIRRAREALGPIDILVNNAGAGGFAPFLDVTDQAIDHALEVNLRSPWDLCRQALPGMRARGTGWIINIGSFAGEHPAGPPYRDTPPNMRGSLYGSSKAALHRLSTALAAETVADGIAVNVLSPDGAVKVRDDWPYPDDVTEPVETMAEAALALASCPPPPALTGRLTYSLSLLVELDRPVRTLDGSALVDGWQPHQFNRARLRHPPA</sequence>
<keyword evidence="4" id="KW-1185">Reference proteome</keyword>
<dbReference type="PROSITE" id="PS00061">
    <property type="entry name" value="ADH_SHORT"/>
    <property type="match status" value="1"/>
</dbReference>
<organism evidence="3 4">
    <name type="scientific">Parafrankia irregularis</name>
    <dbReference type="NCBI Taxonomy" id="795642"/>
    <lineage>
        <taxon>Bacteria</taxon>
        <taxon>Bacillati</taxon>
        <taxon>Actinomycetota</taxon>
        <taxon>Actinomycetes</taxon>
        <taxon>Frankiales</taxon>
        <taxon>Frankiaceae</taxon>
        <taxon>Parafrankia</taxon>
    </lineage>
</organism>
<dbReference type="PRINTS" id="PR00081">
    <property type="entry name" value="GDHRDH"/>
</dbReference>
<comment type="similarity">
    <text evidence="1 2">Belongs to the short-chain dehydrogenases/reductases (SDR) family.</text>
</comment>
<gene>
    <name evidence="3" type="ORF">Ga0074812_10987</name>
</gene>
<evidence type="ECO:0000313" key="3">
    <source>
        <dbReference type="EMBL" id="CUU56867.1"/>
    </source>
</evidence>
<dbReference type="InterPro" id="IPR002347">
    <property type="entry name" value="SDR_fam"/>
</dbReference>
<evidence type="ECO:0000256" key="2">
    <source>
        <dbReference type="RuleBase" id="RU000363"/>
    </source>
</evidence>
<dbReference type="GO" id="GO:0032787">
    <property type="term" value="P:monocarboxylic acid metabolic process"/>
    <property type="evidence" value="ECO:0007669"/>
    <property type="project" value="UniProtKB-ARBA"/>
</dbReference>
<dbReference type="EMBL" id="FAOZ01000009">
    <property type="protein sequence ID" value="CUU56867.1"/>
    <property type="molecule type" value="Genomic_DNA"/>
</dbReference>
<dbReference type="RefSeq" id="WP_091277702.1">
    <property type="nucleotide sequence ID" value="NZ_FAOZ01000009.1"/>
</dbReference>
<dbReference type="InterPro" id="IPR020904">
    <property type="entry name" value="Sc_DH/Rdtase_CS"/>
</dbReference>
<accession>A0A0S4QN50</accession>
<evidence type="ECO:0000256" key="1">
    <source>
        <dbReference type="ARBA" id="ARBA00006484"/>
    </source>
</evidence>
<evidence type="ECO:0000313" key="4">
    <source>
        <dbReference type="Proteomes" id="UP000198802"/>
    </source>
</evidence>
<protein>
    <submittedName>
        <fullName evidence="3">Short-chain dehydrogenase</fullName>
    </submittedName>
</protein>